<evidence type="ECO:0000313" key="6">
    <source>
        <dbReference type="EMBL" id="PJN70950.1"/>
    </source>
</evidence>
<dbReference type="InterPro" id="IPR036388">
    <property type="entry name" value="WH-like_DNA-bd_sf"/>
</dbReference>
<dbReference type="AlphaFoldDB" id="A0AAP8GZU0"/>
<dbReference type="InterPro" id="IPR001077">
    <property type="entry name" value="COMT_C"/>
</dbReference>
<dbReference type="EMBL" id="MKZQ01000021">
    <property type="protein sequence ID" value="PJN70950.1"/>
    <property type="molecule type" value="Genomic_DNA"/>
</dbReference>
<dbReference type="InterPro" id="IPR016461">
    <property type="entry name" value="COMT-like"/>
</dbReference>
<accession>A0AAP8GZU0</accession>
<feature type="domain" description="O-methyltransferase dimerisation" evidence="5">
    <location>
        <begin position="19"/>
        <end position="94"/>
    </location>
</feature>
<dbReference type="InterPro" id="IPR029063">
    <property type="entry name" value="SAM-dependent_MTases_sf"/>
</dbReference>
<reference evidence="6 7" key="1">
    <citation type="submission" date="2016-10" db="EMBL/GenBank/DDBJ databases">
        <title>Genome Sequence of Bacillus weihenstephanensis GM6LP.</title>
        <authorList>
            <person name="Poehlein A."/>
            <person name="Wemheuer F."/>
            <person name="Hollensteiner J."/>
            <person name="Wemheuer B."/>
        </authorList>
    </citation>
    <scope>NUCLEOTIDE SEQUENCE [LARGE SCALE GENOMIC DNA]</scope>
    <source>
        <strain evidence="6 7">GM6LP</strain>
    </source>
</reference>
<keyword evidence="1" id="KW-0489">Methyltransferase</keyword>
<evidence type="ECO:0008006" key="8">
    <source>
        <dbReference type="Google" id="ProtNLM"/>
    </source>
</evidence>
<dbReference type="InterPro" id="IPR012967">
    <property type="entry name" value="COMT_dimerisation"/>
</dbReference>
<feature type="domain" description="O-methyltransferase C-terminal" evidence="4">
    <location>
        <begin position="116"/>
        <end position="325"/>
    </location>
</feature>
<keyword evidence="2" id="KW-0808">Transferase</keyword>
<proteinExistence type="predicted"/>
<dbReference type="Proteomes" id="UP000236165">
    <property type="component" value="Unassembled WGS sequence"/>
</dbReference>
<evidence type="ECO:0000256" key="2">
    <source>
        <dbReference type="ARBA" id="ARBA00022679"/>
    </source>
</evidence>
<dbReference type="GO" id="GO:0008171">
    <property type="term" value="F:O-methyltransferase activity"/>
    <property type="evidence" value="ECO:0007669"/>
    <property type="project" value="InterPro"/>
</dbReference>
<evidence type="ECO:0000256" key="3">
    <source>
        <dbReference type="ARBA" id="ARBA00022691"/>
    </source>
</evidence>
<comment type="caution">
    <text evidence="6">The sequence shown here is derived from an EMBL/GenBank/DDBJ whole genome shotgun (WGS) entry which is preliminary data.</text>
</comment>
<dbReference type="RefSeq" id="WP_016127775.1">
    <property type="nucleotide sequence ID" value="NZ_JARLYK010000024.1"/>
</dbReference>
<dbReference type="SUPFAM" id="SSF46785">
    <property type="entry name" value="Winged helix' DNA-binding domain"/>
    <property type="match status" value="1"/>
</dbReference>
<dbReference type="SUPFAM" id="SSF53335">
    <property type="entry name" value="S-adenosyl-L-methionine-dependent methyltransferases"/>
    <property type="match status" value="1"/>
</dbReference>
<dbReference type="PIRSF" id="PIRSF005739">
    <property type="entry name" value="O-mtase"/>
    <property type="match status" value="1"/>
</dbReference>
<keyword evidence="3" id="KW-0949">S-adenosyl-L-methionine</keyword>
<gene>
    <name evidence="6" type="ORF">BACWE_22120</name>
</gene>
<dbReference type="FunFam" id="1.10.10.10:FF:000358">
    <property type="entry name" value="Acetylserotonin O-methyltransferase"/>
    <property type="match status" value="1"/>
</dbReference>
<evidence type="ECO:0000259" key="4">
    <source>
        <dbReference type="Pfam" id="PF00891"/>
    </source>
</evidence>
<evidence type="ECO:0000256" key="1">
    <source>
        <dbReference type="ARBA" id="ARBA00022603"/>
    </source>
</evidence>
<dbReference type="Pfam" id="PF08100">
    <property type="entry name" value="Dimerisation"/>
    <property type="match status" value="1"/>
</dbReference>
<dbReference type="Gene3D" id="1.10.10.10">
    <property type="entry name" value="Winged helix-like DNA-binding domain superfamily/Winged helix DNA-binding domain"/>
    <property type="match status" value="1"/>
</dbReference>
<dbReference type="PROSITE" id="PS51683">
    <property type="entry name" value="SAM_OMT_II"/>
    <property type="match status" value="1"/>
</dbReference>
<dbReference type="PANTHER" id="PTHR43712">
    <property type="entry name" value="PUTATIVE (AFU_ORTHOLOGUE AFUA_4G14580)-RELATED"/>
    <property type="match status" value="1"/>
</dbReference>
<dbReference type="GO" id="GO:0032259">
    <property type="term" value="P:methylation"/>
    <property type="evidence" value="ECO:0007669"/>
    <property type="project" value="UniProtKB-KW"/>
</dbReference>
<dbReference type="InterPro" id="IPR036390">
    <property type="entry name" value="WH_DNA-bd_sf"/>
</dbReference>
<dbReference type="Gene3D" id="3.40.50.150">
    <property type="entry name" value="Vaccinia Virus protein VP39"/>
    <property type="match status" value="1"/>
</dbReference>
<dbReference type="PANTHER" id="PTHR43712:SF2">
    <property type="entry name" value="O-METHYLTRANSFERASE CICE"/>
    <property type="match status" value="1"/>
</dbReference>
<organism evidence="6 7">
    <name type="scientific">Bacillus mycoides</name>
    <dbReference type="NCBI Taxonomy" id="1405"/>
    <lineage>
        <taxon>Bacteria</taxon>
        <taxon>Bacillati</taxon>
        <taxon>Bacillota</taxon>
        <taxon>Bacilli</taxon>
        <taxon>Bacillales</taxon>
        <taxon>Bacillaceae</taxon>
        <taxon>Bacillus</taxon>
        <taxon>Bacillus cereus group</taxon>
    </lineage>
</organism>
<dbReference type="Pfam" id="PF00891">
    <property type="entry name" value="Methyltransf_2"/>
    <property type="match status" value="1"/>
</dbReference>
<evidence type="ECO:0000259" key="5">
    <source>
        <dbReference type="Pfam" id="PF08100"/>
    </source>
</evidence>
<name>A0AAP8GZU0_BACMY</name>
<evidence type="ECO:0000313" key="7">
    <source>
        <dbReference type="Proteomes" id="UP000236165"/>
    </source>
</evidence>
<protein>
    <recommendedName>
        <fullName evidence="8">Methyltransferase domain-containing protein</fullName>
    </recommendedName>
</protein>
<dbReference type="GO" id="GO:0046983">
    <property type="term" value="F:protein dimerization activity"/>
    <property type="evidence" value="ECO:0007669"/>
    <property type="project" value="InterPro"/>
</dbReference>
<sequence>MNSQIKNKIEDISANNLLNIATGFWASKALASAVELEIFNIMPKQGINIKEVTKELEIQMRPAEMLLTACTALGLLTKKGELYYNSPLSSKFLVKGEPYYFGGVITMLDKREYIPWSKLTEAIKTDQMQVLKDDSLGIFESISVNPEEQRIFTEGMHSWSIQTGKELTKVFDFSQNTQLLDVGGCSGAYCIEAVQKYPDLHAVVFDLAPALKIAKEKIEQAELSHRIKTHTGDFFKEELPKGSDVILLSMLLQNWSPEENHEILQKCYNVLPEGGSIIISELMIDDDKTGPISAALMSLNMLIETIKGRNYSWSEYEGWLKNIGFIDIQRITFHSPGANGILVARKP</sequence>